<name>A0A9Q4EYR2_MEDGN</name>
<protein>
    <submittedName>
        <fullName evidence="2">Phage tail family protein</fullName>
    </submittedName>
</protein>
<accession>A0A9Q4EYR2</accession>
<dbReference type="Pfam" id="PF05709">
    <property type="entry name" value="Sipho_tail"/>
    <property type="match status" value="1"/>
</dbReference>
<reference evidence="2" key="1">
    <citation type="submission" date="2022-11" db="EMBL/GenBank/DDBJ databases">
        <title>Temperate bacteriophages infecting mucin-degrading bacterium Ruminococcus gnavus from the human gut.</title>
        <authorList>
            <person name="Buttimer C."/>
        </authorList>
    </citation>
    <scope>NUCLEOTIDE SEQUENCE</scope>
    <source>
        <strain evidence="2">CCUG 49994</strain>
    </source>
</reference>
<dbReference type="Proteomes" id="UP001079535">
    <property type="component" value="Unassembled WGS sequence"/>
</dbReference>
<evidence type="ECO:0000259" key="1">
    <source>
        <dbReference type="Pfam" id="PF05709"/>
    </source>
</evidence>
<evidence type="ECO:0000313" key="3">
    <source>
        <dbReference type="Proteomes" id="UP001079535"/>
    </source>
</evidence>
<organism evidence="2 3">
    <name type="scientific">Mediterraneibacter gnavus</name>
    <name type="common">Ruminococcus gnavus</name>
    <dbReference type="NCBI Taxonomy" id="33038"/>
    <lineage>
        <taxon>Bacteria</taxon>
        <taxon>Bacillati</taxon>
        <taxon>Bacillota</taxon>
        <taxon>Clostridia</taxon>
        <taxon>Lachnospirales</taxon>
        <taxon>Lachnospiraceae</taxon>
        <taxon>Mediterraneibacter</taxon>
    </lineage>
</organism>
<dbReference type="Gene3D" id="2.40.30.200">
    <property type="match status" value="1"/>
</dbReference>
<proteinExistence type="predicted"/>
<comment type="caution">
    <text evidence="2">The sequence shown here is derived from an EMBL/GenBank/DDBJ whole genome shotgun (WGS) entry which is preliminary data.</text>
</comment>
<dbReference type="AlphaFoldDB" id="A0A9Q4EYR2"/>
<evidence type="ECO:0000313" key="2">
    <source>
        <dbReference type="EMBL" id="MCZ0667436.1"/>
    </source>
</evidence>
<sequence length="253" mass="29454">MLNEFYDDINSFTYNGRNSLDMGLAVYEKENIYGRPKPVIEKVNIPGRGDVILNNKTDPIDNEEYEDFQKVYKCYVMPEEYQDLEMVARNVYAWLYQTVQYARLDDSYERNYYRMAHVSEEMSVEEIAAALLGTLEIQFTCHPYKYSYDGERTLTLTKATSIFNTEGFTAYPYMKIYAAGAVTLYINDRAHTFKEIEDYIEVDSALLNAYKGDTLQNNKMTTTLFPKLVAGENKIRWAGNVKKIDIVPRWCCL</sequence>
<feature type="domain" description="Siphovirus-type tail component RIFT-related" evidence="1">
    <location>
        <begin position="61"/>
        <end position="141"/>
    </location>
</feature>
<dbReference type="RefSeq" id="WP_268803506.1">
    <property type="nucleotide sequence ID" value="NZ_JAPRAY010000009.1"/>
</dbReference>
<dbReference type="InterPro" id="IPR008841">
    <property type="entry name" value="Siphovirus-type_tail_N"/>
</dbReference>
<dbReference type="EMBL" id="JAPRAY010000009">
    <property type="protein sequence ID" value="MCZ0667436.1"/>
    <property type="molecule type" value="Genomic_DNA"/>
</dbReference>
<gene>
    <name evidence="2" type="ORF">OZZ17_07750</name>
</gene>